<dbReference type="GO" id="GO:0005506">
    <property type="term" value="F:iron ion binding"/>
    <property type="evidence" value="ECO:0007669"/>
    <property type="project" value="InterPro"/>
</dbReference>
<comment type="cofactor">
    <cofactor evidence="7">
        <name>heme</name>
        <dbReference type="ChEBI" id="CHEBI:30413"/>
    </cofactor>
</comment>
<comment type="caution">
    <text evidence="9">The sequence shown here is derived from an EMBL/GenBank/DDBJ whole genome shotgun (WGS) entry which is preliminary data.</text>
</comment>
<dbReference type="InterPro" id="IPR002401">
    <property type="entry name" value="Cyt_P450_E_grp-I"/>
</dbReference>
<keyword evidence="10" id="KW-1185">Reference proteome</keyword>
<keyword evidence="4 8" id="KW-0560">Oxidoreductase</keyword>
<dbReference type="GO" id="GO:0020037">
    <property type="term" value="F:heme binding"/>
    <property type="evidence" value="ECO:0007669"/>
    <property type="project" value="InterPro"/>
</dbReference>
<dbReference type="FunFam" id="1.10.630.10:FF:000007">
    <property type="entry name" value="Cytochrome P450 76C4"/>
    <property type="match status" value="1"/>
</dbReference>
<keyword evidence="6 8" id="KW-0503">Monooxygenase</keyword>
<dbReference type="PROSITE" id="PS00086">
    <property type="entry name" value="CYTOCHROME_P450"/>
    <property type="match status" value="1"/>
</dbReference>
<keyword evidence="2 7" id="KW-0349">Heme</keyword>
<feature type="binding site" description="axial binding residue" evidence="7">
    <location>
        <position position="440"/>
    </location>
    <ligand>
        <name>heme</name>
        <dbReference type="ChEBI" id="CHEBI:30413"/>
    </ligand>
    <ligandPart>
        <name>Fe</name>
        <dbReference type="ChEBI" id="CHEBI:18248"/>
    </ligandPart>
</feature>
<dbReference type="SUPFAM" id="SSF48264">
    <property type="entry name" value="Cytochrome P450"/>
    <property type="match status" value="1"/>
</dbReference>
<dbReference type="AlphaFoldDB" id="A0AAV6J3W5"/>
<dbReference type="InterPro" id="IPR001128">
    <property type="entry name" value="Cyt_P450"/>
</dbReference>
<evidence type="ECO:0000256" key="6">
    <source>
        <dbReference type="ARBA" id="ARBA00023033"/>
    </source>
</evidence>
<reference evidence="9" key="1">
    <citation type="submission" date="2020-08" db="EMBL/GenBank/DDBJ databases">
        <title>Plant Genome Project.</title>
        <authorList>
            <person name="Zhang R.-G."/>
        </authorList>
    </citation>
    <scope>NUCLEOTIDE SEQUENCE</scope>
    <source>
        <strain evidence="9">WSP0</strain>
        <tissue evidence="9">Leaf</tissue>
    </source>
</reference>
<dbReference type="Pfam" id="PF00067">
    <property type="entry name" value="p450"/>
    <property type="match status" value="1"/>
</dbReference>
<dbReference type="PANTHER" id="PTHR47950:SF4">
    <property type="entry name" value="GERANIOL 8-HYDROXYLASE-LIKE"/>
    <property type="match status" value="1"/>
</dbReference>
<dbReference type="PANTHER" id="PTHR47950">
    <property type="entry name" value="CYTOCHROME P450, FAMILY 76, SUBFAMILY C, POLYPEPTIDE 5-RELATED"/>
    <property type="match status" value="1"/>
</dbReference>
<dbReference type="InterPro" id="IPR017972">
    <property type="entry name" value="Cyt_P450_CS"/>
</dbReference>
<accession>A0AAV6J3W5</accession>
<proteinExistence type="inferred from homology"/>
<evidence type="ECO:0000256" key="3">
    <source>
        <dbReference type="ARBA" id="ARBA00022723"/>
    </source>
</evidence>
<evidence type="ECO:0000313" key="10">
    <source>
        <dbReference type="Proteomes" id="UP000823749"/>
    </source>
</evidence>
<evidence type="ECO:0008006" key="11">
    <source>
        <dbReference type="Google" id="ProtNLM"/>
    </source>
</evidence>
<evidence type="ECO:0000256" key="7">
    <source>
        <dbReference type="PIRSR" id="PIRSR602401-1"/>
    </source>
</evidence>
<dbReference type="GO" id="GO:0004497">
    <property type="term" value="F:monooxygenase activity"/>
    <property type="evidence" value="ECO:0007669"/>
    <property type="project" value="UniProtKB-KW"/>
</dbReference>
<dbReference type="CDD" id="cd11073">
    <property type="entry name" value="CYP76-like"/>
    <property type="match status" value="1"/>
</dbReference>
<keyword evidence="5 7" id="KW-0408">Iron</keyword>
<dbReference type="GO" id="GO:0016705">
    <property type="term" value="F:oxidoreductase activity, acting on paired donors, with incorporation or reduction of molecular oxygen"/>
    <property type="evidence" value="ECO:0007669"/>
    <property type="project" value="InterPro"/>
</dbReference>
<sequence length="497" mass="55220">MESLILILYILLAITLVRTLLSILRSSKPSPRLPPGPVPLPVIGSLLKLGDKPHKSLAELAKLYGPIMSLKLGQKTVVVVSSPALAREVLQKQDLAFSTRSVPNAIHAHGHNKYSVVCLPVSDQWRSLRKALHSNIFSGNRIDASKNLRRQKVQELIEHAGKCCREGVAVDIGTAAFKTSLNLLSNTVFSIDMADPTQDSVQQFRHLIWQIMLEAGKPNLVDYFPILDKIDPQGITRRLKSHFGDTIQLIGRLIDERLELRGLGITRAESDVIDILLNIIEENGEINRTHIDHLCLDIFAAGTDTTSSSVEWAMAELLRTPETLEKAKAEIEQTIGKGKPIEETDIPQLPYLQAIVKESMRLHPPVPLLIPRTVEKDVEVYGYTVPQGAQVLVNAWAIGRDPSVWENPTSFMPERFLDLDVDVRGRDFELIPFGAGRRICPGLSLAIMVVPLMLGSLINSFDWKLDGGMKPEELDMDDKFGITVQKAQPLRVVPFPV</sequence>
<dbReference type="Gene3D" id="1.10.630.10">
    <property type="entry name" value="Cytochrome P450"/>
    <property type="match status" value="1"/>
</dbReference>
<dbReference type="PRINTS" id="PR00385">
    <property type="entry name" value="P450"/>
</dbReference>
<evidence type="ECO:0000256" key="8">
    <source>
        <dbReference type="RuleBase" id="RU000461"/>
    </source>
</evidence>
<dbReference type="InterPro" id="IPR036396">
    <property type="entry name" value="Cyt_P450_sf"/>
</dbReference>
<organism evidence="9 10">
    <name type="scientific">Rhododendron griersonianum</name>
    <dbReference type="NCBI Taxonomy" id="479676"/>
    <lineage>
        <taxon>Eukaryota</taxon>
        <taxon>Viridiplantae</taxon>
        <taxon>Streptophyta</taxon>
        <taxon>Embryophyta</taxon>
        <taxon>Tracheophyta</taxon>
        <taxon>Spermatophyta</taxon>
        <taxon>Magnoliopsida</taxon>
        <taxon>eudicotyledons</taxon>
        <taxon>Gunneridae</taxon>
        <taxon>Pentapetalae</taxon>
        <taxon>asterids</taxon>
        <taxon>Ericales</taxon>
        <taxon>Ericaceae</taxon>
        <taxon>Ericoideae</taxon>
        <taxon>Rhodoreae</taxon>
        <taxon>Rhododendron</taxon>
    </lineage>
</organism>
<protein>
    <recommendedName>
        <fullName evidence="11">Cytochrome P450</fullName>
    </recommendedName>
</protein>
<gene>
    <name evidence="9" type="ORF">RHGRI_023464</name>
</gene>
<evidence type="ECO:0000256" key="2">
    <source>
        <dbReference type="ARBA" id="ARBA00022617"/>
    </source>
</evidence>
<dbReference type="Proteomes" id="UP000823749">
    <property type="component" value="Chromosome 8"/>
</dbReference>
<evidence type="ECO:0000313" key="9">
    <source>
        <dbReference type="EMBL" id="KAG5535706.1"/>
    </source>
</evidence>
<evidence type="ECO:0000256" key="4">
    <source>
        <dbReference type="ARBA" id="ARBA00023002"/>
    </source>
</evidence>
<dbReference type="EMBL" id="JACTNZ010000008">
    <property type="protein sequence ID" value="KAG5535706.1"/>
    <property type="molecule type" value="Genomic_DNA"/>
</dbReference>
<name>A0AAV6J3W5_9ERIC</name>
<comment type="similarity">
    <text evidence="1 8">Belongs to the cytochrome P450 family.</text>
</comment>
<evidence type="ECO:0000256" key="5">
    <source>
        <dbReference type="ARBA" id="ARBA00023004"/>
    </source>
</evidence>
<dbReference type="PRINTS" id="PR00463">
    <property type="entry name" value="EP450I"/>
</dbReference>
<keyword evidence="3 7" id="KW-0479">Metal-binding</keyword>
<evidence type="ECO:0000256" key="1">
    <source>
        <dbReference type="ARBA" id="ARBA00010617"/>
    </source>
</evidence>